<dbReference type="AlphaFoldDB" id="A0AAE1F609"/>
<dbReference type="EMBL" id="JAWQEG010003279">
    <property type="protein sequence ID" value="KAK3867078.1"/>
    <property type="molecule type" value="Genomic_DNA"/>
</dbReference>
<name>A0AAE1F609_PETCI</name>
<protein>
    <submittedName>
        <fullName evidence="1">Uncharacterized protein</fullName>
    </submittedName>
</protein>
<organism evidence="1 2">
    <name type="scientific">Petrolisthes cinctipes</name>
    <name type="common">Flat porcelain crab</name>
    <dbReference type="NCBI Taxonomy" id="88211"/>
    <lineage>
        <taxon>Eukaryota</taxon>
        <taxon>Metazoa</taxon>
        <taxon>Ecdysozoa</taxon>
        <taxon>Arthropoda</taxon>
        <taxon>Crustacea</taxon>
        <taxon>Multicrustacea</taxon>
        <taxon>Malacostraca</taxon>
        <taxon>Eumalacostraca</taxon>
        <taxon>Eucarida</taxon>
        <taxon>Decapoda</taxon>
        <taxon>Pleocyemata</taxon>
        <taxon>Anomura</taxon>
        <taxon>Galatheoidea</taxon>
        <taxon>Porcellanidae</taxon>
        <taxon>Petrolisthes</taxon>
    </lineage>
</organism>
<gene>
    <name evidence="1" type="ORF">Pcinc_027440</name>
</gene>
<accession>A0AAE1F609</accession>
<comment type="caution">
    <text evidence="1">The sequence shown here is derived from an EMBL/GenBank/DDBJ whole genome shotgun (WGS) entry which is preliminary data.</text>
</comment>
<sequence>MRRKVMDNDCAMFMCIAPFVFVKVSVYPVTFPISLMSLGHSTRPVLSRLGPGEPGAAQSCSDIQTVCGMGTGALLKYPYSQPQPKVPHSWLLKELNVLCYLFIVA</sequence>
<evidence type="ECO:0000313" key="2">
    <source>
        <dbReference type="Proteomes" id="UP001286313"/>
    </source>
</evidence>
<proteinExistence type="predicted"/>
<keyword evidence="2" id="KW-1185">Reference proteome</keyword>
<evidence type="ECO:0000313" key="1">
    <source>
        <dbReference type="EMBL" id="KAK3867078.1"/>
    </source>
</evidence>
<dbReference type="Proteomes" id="UP001286313">
    <property type="component" value="Unassembled WGS sequence"/>
</dbReference>
<reference evidence="1" key="1">
    <citation type="submission" date="2023-10" db="EMBL/GenBank/DDBJ databases">
        <title>Genome assemblies of two species of porcelain crab, Petrolisthes cinctipes and Petrolisthes manimaculis (Anomura: Porcellanidae).</title>
        <authorList>
            <person name="Angst P."/>
        </authorList>
    </citation>
    <scope>NUCLEOTIDE SEQUENCE</scope>
    <source>
        <strain evidence="1">PB745_01</strain>
        <tissue evidence="1">Gill</tissue>
    </source>
</reference>